<comment type="caution">
    <text evidence="6">The sequence shown here is derived from an EMBL/GenBank/DDBJ whole genome shotgun (WGS) entry which is preliminary data.</text>
</comment>
<keyword evidence="7" id="KW-1185">Reference proteome</keyword>
<reference evidence="7" key="1">
    <citation type="journal article" date="2019" name="Int. J. Syst. Evol. Microbiol.">
        <title>The Global Catalogue of Microorganisms (GCM) 10K type strain sequencing project: providing services to taxonomists for standard genome sequencing and annotation.</title>
        <authorList>
            <consortium name="The Broad Institute Genomics Platform"/>
            <consortium name="The Broad Institute Genome Sequencing Center for Infectious Disease"/>
            <person name="Wu L."/>
            <person name="Ma J."/>
        </authorList>
    </citation>
    <scope>NUCLEOTIDE SEQUENCE [LARGE SCALE GENOMIC DNA]</scope>
    <source>
        <strain evidence="7">JCM 18531</strain>
    </source>
</reference>
<dbReference type="EMBL" id="BAABKM010000001">
    <property type="protein sequence ID" value="GAA4693550.1"/>
    <property type="molecule type" value="Genomic_DNA"/>
</dbReference>
<dbReference type="PROSITE" id="PS01081">
    <property type="entry name" value="HTH_TETR_1"/>
    <property type="match status" value="1"/>
</dbReference>
<keyword evidence="1" id="KW-0805">Transcription regulation</keyword>
<dbReference type="Pfam" id="PF00440">
    <property type="entry name" value="TetR_N"/>
    <property type="match status" value="1"/>
</dbReference>
<evidence type="ECO:0000313" key="7">
    <source>
        <dbReference type="Proteomes" id="UP001499974"/>
    </source>
</evidence>
<proteinExistence type="predicted"/>
<keyword evidence="3" id="KW-0804">Transcription</keyword>
<gene>
    <name evidence="6" type="ORF">GCM10023349_05980</name>
</gene>
<evidence type="ECO:0000313" key="6">
    <source>
        <dbReference type="EMBL" id="GAA4693550.1"/>
    </source>
</evidence>
<feature type="domain" description="HTH tetR-type" evidence="5">
    <location>
        <begin position="14"/>
        <end position="74"/>
    </location>
</feature>
<dbReference type="InterPro" id="IPR009057">
    <property type="entry name" value="Homeodomain-like_sf"/>
</dbReference>
<evidence type="ECO:0000256" key="3">
    <source>
        <dbReference type="ARBA" id="ARBA00023163"/>
    </source>
</evidence>
<accession>A0ABP8WSS3</accession>
<name>A0ABP8WSS3_9ACTN</name>
<dbReference type="SUPFAM" id="SSF48498">
    <property type="entry name" value="Tetracyclin repressor-like, C-terminal domain"/>
    <property type="match status" value="1"/>
</dbReference>
<dbReference type="InterPro" id="IPR001647">
    <property type="entry name" value="HTH_TetR"/>
</dbReference>
<sequence>MPRISGETLQQHREQLQRRVFEAFADLMAERSFDAITMAAIAERADVGRTAIYHHFPDKESVVVAFASHETEEYLHRLRDVLAGSEEPPERLRLYLRYHLAEGERFHMGLGPQLYGVLGPDSRQAIRQHVVAVEDVLRGILESGIEDGSFRIEDLDTTMSLIHACLNPRHLPAATIESFVLRGVGAAGPG</sequence>
<dbReference type="Pfam" id="PF17935">
    <property type="entry name" value="TetR_C_27"/>
    <property type="match status" value="1"/>
</dbReference>
<evidence type="ECO:0000256" key="4">
    <source>
        <dbReference type="PROSITE-ProRule" id="PRU00335"/>
    </source>
</evidence>
<dbReference type="PANTHER" id="PTHR30055:SF234">
    <property type="entry name" value="HTH-TYPE TRANSCRIPTIONAL REGULATOR BETI"/>
    <property type="match status" value="1"/>
</dbReference>
<dbReference type="InterPro" id="IPR036271">
    <property type="entry name" value="Tet_transcr_reg_TetR-rel_C_sf"/>
</dbReference>
<dbReference type="PROSITE" id="PS50977">
    <property type="entry name" value="HTH_TETR_2"/>
    <property type="match status" value="1"/>
</dbReference>
<dbReference type="Gene3D" id="1.10.357.10">
    <property type="entry name" value="Tetracycline Repressor, domain 2"/>
    <property type="match status" value="1"/>
</dbReference>
<dbReference type="InterPro" id="IPR041478">
    <property type="entry name" value="TetR_C_27"/>
</dbReference>
<dbReference type="InterPro" id="IPR050109">
    <property type="entry name" value="HTH-type_TetR-like_transc_reg"/>
</dbReference>
<feature type="DNA-binding region" description="H-T-H motif" evidence="4">
    <location>
        <begin position="37"/>
        <end position="56"/>
    </location>
</feature>
<dbReference type="PRINTS" id="PR00455">
    <property type="entry name" value="HTHTETR"/>
</dbReference>
<evidence type="ECO:0000259" key="5">
    <source>
        <dbReference type="PROSITE" id="PS50977"/>
    </source>
</evidence>
<dbReference type="PANTHER" id="PTHR30055">
    <property type="entry name" value="HTH-TYPE TRANSCRIPTIONAL REGULATOR RUTR"/>
    <property type="match status" value="1"/>
</dbReference>
<keyword evidence="2 4" id="KW-0238">DNA-binding</keyword>
<evidence type="ECO:0000256" key="2">
    <source>
        <dbReference type="ARBA" id="ARBA00023125"/>
    </source>
</evidence>
<dbReference type="SUPFAM" id="SSF46689">
    <property type="entry name" value="Homeodomain-like"/>
    <property type="match status" value="1"/>
</dbReference>
<evidence type="ECO:0000256" key="1">
    <source>
        <dbReference type="ARBA" id="ARBA00023015"/>
    </source>
</evidence>
<dbReference type="RefSeq" id="WP_345519077.1">
    <property type="nucleotide sequence ID" value="NZ_BAABKM010000001.1"/>
</dbReference>
<organism evidence="6 7">
    <name type="scientific">Nocardioides conyzicola</name>
    <dbReference type="NCBI Taxonomy" id="1651781"/>
    <lineage>
        <taxon>Bacteria</taxon>
        <taxon>Bacillati</taxon>
        <taxon>Actinomycetota</taxon>
        <taxon>Actinomycetes</taxon>
        <taxon>Propionibacteriales</taxon>
        <taxon>Nocardioidaceae</taxon>
        <taxon>Nocardioides</taxon>
    </lineage>
</organism>
<protein>
    <submittedName>
        <fullName evidence="6">TetR/AcrR family transcriptional regulator</fullName>
    </submittedName>
</protein>
<dbReference type="InterPro" id="IPR023772">
    <property type="entry name" value="DNA-bd_HTH_TetR-type_CS"/>
</dbReference>
<dbReference type="Proteomes" id="UP001499974">
    <property type="component" value="Unassembled WGS sequence"/>
</dbReference>